<evidence type="ECO:0000313" key="2">
    <source>
        <dbReference type="EMBL" id="MPN27408.1"/>
    </source>
</evidence>
<comment type="caution">
    <text evidence="2">The sequence shown here is derived from an EMBL/GenBank/DDBJ whole genome shotgun (WGS) entry which is preliminary data.</text>
</comment>
<dbReference type="AlphaFoldDB" id="A0A645GKF3"/>
<name>A0A645GKF3_9ZZZZ</name>
<organism evidence="2">
    <name type="scientific">bioreactor metagenome</name>
    <dbReference type="NCBI Taxonomy" id="1076179"/>
    <lineage>
        <taxon>unclassified sequences</taxon>
        <taxon>metagenomes</taxon>
        <taxon>ecological metagenomes</taxon>
    </lineage>
</organism>
<evidence type="ECO:0000259" key="1">
    <source>
        <dbReference type="Pfam" id="PF24032"/>
    </source>
</evidence>
<gene>
    <name evidence="2" type="ORF">SDC9_174841</name>
</gene>
<sequence length="178" mass="19407">MMAYTAASRKNGKKYIPLMQNVNQLCVIEKGAMCGVVLDGSYNLEDASYKSSLQGLVDRVLITDKNGNVVGKVENAEAQKKYGVVQVVYKQEDGKDANAEAKALLQTIEQSGSVTAISDTRAVSGYAIAVQEPISGLYGKFYIEGDTHTFTNGKAEMQLTLAFSNMMDEQEIEQENKT</sequence>
<dbReference type="Pfam" id="PF24032">
    <property type="entry name" value="YQBQ"/>
    <property type="match status" value="1"/>
</dbReference>
<proteinExistence type="predicted"/>
<protein>
    <recommendedName>
        <fullName evidence="1">YqbQ/XkdQ domain-containing protein</fullName>
    </recommendedName>
</protein>
<dbReference type="InterPro" id="IPR056937">
    <property type="entry name" value="YqbQ/XkdQ"/>
</dbReference>
<reference evidence="2" key="1">
    <citation type="submission" date="2019-08" db="EMBL/GenBank/DDBJ databases">
        <authorList>
            <person name="Kucharzyk K."/>
            <person name="Murdoch R.W."/>
            <person name="Higgins S."/>
            <person name="Loffler F."/>
        </authorList>
    </citation>
    <scope>NUCLEOTIDE SEQUENCE</scope>
</reference>
<accession>A0A645GKF3</accession>
<dbReference type="EMBL" id="VSSQ01077289">
    <property type="protein sequence ID" value="MPN27408.1"/>
    <property type="molecule type" value="Genomic_DNA"/>
</dbReference>
<feature type="domain" description="YqbQ/XkdQ" evidence="1">
    <location>
        <begin position="2"/>
        <end position="161"/>
    </location>
</feature>